<dbReference type="AlphaFoldDB" id="A0A0V0ZIJ5"/>
<accession>A0A0V0ZIJ5</accession>
<evidence type="ECO:0000313" key="2">
    <source>
        <dbReference type="Proteomes" id="UP000054783"/>
    </source>
</evidence>
<gene>
    <name evidence="1" type="ORF">T12_4397</name>
</gene>
<keyword evidence="2" id="KW-1185">Reference proteome</keyword>
<proteinExistence type="predicted"/>
<dbReference type="EMBL" id="JYDQ01000173">
    <property type="protein sequence ID" value="KRY12126.1"/>
    <property type="molecule type" value="Genomic_DNA"/>
</dbReference>
<sequence>MQITIAITLPYHQFKEWSKENVKTRTARSRTREGKSWDWDTSKGRSYPIFDFVKPLTHEKHCIQISKHVINHGKIMHMEKKEDKWRKPRSVKDCG</sequence>
<evidence type="ECO:0000313" key="1">
    <source>
        <dbReference type="EMBL" id="KRY12126.1"/>
    </source>
</evidence>
<name>A0A0V0ZIJ5_9BILA</name>
<dbReference type="Proteomes" id="UP000054783">
    <property type="component" value="Unassembled WGS sequence"/>
</dbReference>
<protein>
    <submittedName>
        <fullName evidence="1">Uncharacterized protein</fullName>
    </submittedName>
</protein>
<reference evidence="1 2" key="1">
    <citation type="submission" date="2015-01" db="EMBL/GenBank/DDBJ databases">
        <title>Evolution of Trichinella species and genotypes.</title>
        <authorList>
            <person name="Korhonen P.K."/>
            <person name="Edoardo P."/>
            <person name="Giuseppe L.R."/>
            <person name="Gasser R.B."/>
        </authorList>
    </citation>
    <scope>NUCLEOTIDE SEQUENCE [LARGE SCALE GENOMIC DNA]</scope>
    <source>
        <strain evidence="1">ISS2496</strain>
    </source>
</reference>
<organism evidence="1 2">
    <name type="scientific">Trichinella patagoniensis</name>
    <dbReference type="NCBI Taxonomy" id="990121"/>
    <lineage>
        <taxon>Eukaryota</taxon>
        <taxon>Metazoa</taxon>
        <taxon>Ecdysozoa</taxon>
        <taxon>Nematoda</taxon>
        <taxon>Enoplea</taxon>
        <taxon>Dorylaimia</taxon>
        <taxon>Trichinellida</taxon>
        <taxon>Trichinellidae</taxon>
        <taxon>Trichinella</taxon>
    </lineage>
</organism>
<comment type="caution">
    <text evidence="1">The sequence shown here is derived from an EMBL/GenBank/DDBJ whole genome shotgun (WGS) entry which is preliminary data.</text>
</comment>